<dbReference type="EMBL" id="UZAG01003240">
    <property type="protein sequence ID" value="VDO15034.1"/>
    <property type="molecule type" value="Genomic_DNA"/>
</dbReference>
<reference evidence="2 3" key="2">
    <citation type="submission" date="2018-11" db="EMBL/GenBank/DDBJ databases">
        <authorList>
            <consortium name="Pathogen Informatics"/>
        </authorList>
    </citation>
    <scope>NUCLEOTIDE SEQUENCE [LARGE SCALE GENOMIC DNA]</scope>
</reference>
<dbReference type="AlphaFoldDB" id="A0A0R3QD24"/>
<feature type="transmembrane region" description="Helical" evidence="1">
    <location>
        <begin position="26"/>
        <end position="45"/>
    </location>
</feature>
<organism evidence="4">
    <name type="scientific">Brugia timori</name>
    <dbReference type="NCBI Taxonomy" id="42155"/>
    <lineage>
        <taxon>Eukaryota</taxon>
        <taxon>Metazoa</taxon>
        <taxon>Ecdysozoa</taxon>
        <taxon>Nematoda</taxon>
        <taxon>Chromadorea</taxon>
        <taxon>Rhabditida</taxon>
        <taxon>Spirurina</taxon>
        <taxon>Spiruromorpha</taxon>
        <taxon>Filarioidea</taxon>
        <taxon>Onchocercidae</taxon>
        <taxon>Brugia</taxon>
    </lineage>
</organism>
<keyword evidence="1" id="KW-0472">Membrane</keyword>
<evidence type="ECO:0000313" key="2">
    <source>
        <dbReference type="EMBL" id="VDO15034.1"/>
    </source>
</evidence>
<accession>A0A0R3QD24</accession>
<proteinExistence type="predicted"/>
<name>A0A0R3QD24_9BILA</name>
<reference evidence="4" key="1">
    <citation type="submission" date="2017-02" db="UniProtKB">
        <authorList>
            <consortium name="WormBaseParasite"/>
        </authorList>
    </citation>
    <scope>IDENTIFICATION</scope>
</reference>
<gene>
    <name evidence="2" type="ORF">BTMF_LOCUS3558</name>
</gene>
<sequence length="51" mass="6043">MLLSHQNICRMYQCIDTPAGLLIESIIFSVWFCKIFIILYGRLLYFRKTAV</sequence>
<dbReference type="Proteomes" id="UP000280834">
    <property type="component" value="Unassembled WGS sequence"/>
</dbReference>
<keyword evidence="3" id="KW-1185">Reference proteome</keyword>
<keyword evidence="1" id="KW-0812">Transmembrane</keyword>
<dbReference type="WBParaSite" id="BTMF_0000425601-mRNA-1">
    <property type="protein sequence ID" value="BTMF_0000425601-mRNA-1"/>
    <property type="gene ID" value="BTMF_0000425601"/>
</dbReference>
<protein>
    <submittedName>
        <fullName evidence="2 4">Uncharacterized protein</fullName>
    </submittedName>
</protein>
<evidence type="ECO:0000256" key="1">
    <source>
        <dbReference type="SAM" id="Phobius"/>
    </source>
</evidence>
<keyword evidence="1" id="KW-1133">Transmembrane helix</keyword>
<evidence type="ECO:0000313" key="3">
    <source>
        <dbReference type="Proteomes" id="UP000280834"/>
    </source>
</evidence>
<evidence type="ECO:0000313" key="4">
    <source>
        <dbReference type="WBParaSite" id="BTMF_0000425601-mRNA-1"/>
    </source>
</evidence>